<evidence type="ECO:0000313" key="4">
    <source>
        <dbReference type="Proteomes" id="UP000821853"/>
    </source>
</evidence>
<evidence type="ECO:0000313" key="3">
    <source>
        <dbReference type="EMBL" id="KAH9363082.1"/>
    </source>
</evidence>
<dbReference type="Pfam" id="PF15006">
    <property type="entry name" value="DUF4517"/>
    <property type="match status" value="1"/>
</dbReference>
<dbReference type="InterPro" id="IPR026794">
    <property type="entry name" value="ADISSP"/>
</dbReference>
<proteinExistence type="inferred from homology"/>
<dbReference type="EMBL" id="JABSTR010000001">
    <property type="protein sequence ID" value="KAH9363082.1"/>
    <property type="molecule type" value="Genomic_DNA"/>
</dbReference>
<dbReference type="AlphaFoldDB" id="A0A9J6FJ46"/>
<evidence type="ECO:0000256" key="2">
    <source>
        <dbReference type="ARBA" id="ARBA00035300"/>
    </source>
</evidence>
<reference evidence="3 4" key="1">
    <citation type="journal article" date="2020" name="Cell">
        <title>Large-Scale Comparative Analyses of Tick Genomes Elucidate Their Genetic Diversity and Vector Capacities.</title>
        <authorList>
            <consortium name="Tick Genome and Microbiome Consortium (TIGMIC)"/>
            <person name="Jia N."/>
            <person name="Wang J."/>
            <person name="Shi W."/>
            <person name="Du L."/>
            <person name="Sun Y."/>
            <person name="Zhan W."/>
            <person name="Jiang J.F."/>
            <person name="Wang Q."/>
            <person name="Zhang B."/>
            <person name="Ji P."/>
            <person name="Bell-Sakyi L."/>
            <person name="Cui X.M."/>
            <person name="Yuan T.T."/>
            <person name="Jiang B.G."/>
            <person name="Yang W.F."/>
            <person name="Lam T.T."/>
            <person name="Chang Q.C."/>
            <person name="Ding S.J."/>
            <person name="Wang X.J."/>
            <person name="Zhu J.G."/>
            <person name="Ruan X.D."/>
            <person name="Zhao L."/>
            <person name="Wei J.T."/>
            <person name="Ye R.Z."/>
            <person name="Que T.C."/>
            <person name="Du C.H."/>
            <person name="Zhou Y.H."/>
            <person name="Cheng J.X."/>
            <person name="Dai P.F."/>
            <person name="Guo W.B."/>
            <person name="Han X.H."/>
            <person name="Huang E.J."/>
            <person name="Li L.F."/>
            <person name="Wei W."/>
            <person name="Gao Y.C."/>
            <person name="Liu J.Z."/>
            <person name="Shao H.Z."/>
            <person name="Wang X."/>
            <person name="Wang C.C."/>
            <person name="Yang T.C."/>
            <person name="Huo Q.B."/>
            <person name="Li W."/>
            <person name="Chen H.Y."/>
            <person name="Chen S.E."/>
            <person name="Zhou L.G."/>
            <person name="Ni X.B."/>
            <person name="Tian J.H."/>
            <person name="Sheng Y."/>
            <person name="Liu T."/>
            <person name="Pan Y.S."/>
            <person name="Xia L.Y."/>
            <person name="Li J."/>
            <person name="Zhao F."/>
            <person name="Cao W.C."/>
        </authorList>
    </citation>
    <scope>NUCLEOTIDE SEQUENCE [LARGE SCALE GENOMIC DNA]</scope>
    <source>
        <strain evidence="3">HaeL-2018</strain>
    </source>
</reference>
<comment type="caution">
    <text evidence="3">The sequence shown here is derived from an EMBL/GenBank/DDBJ whole genome shotgun (WGS) entry which is preliminary data.</text>
</comment>
<comment type="similarity">
    <text evidence="1">Belongs to the ADISSP family.</text>
</comment>
<gene>
    <name evidence="3" type="ORF">HPB48_014136</name>
</gene>
<dbReference type="OrthoDB" id="6246153at2759"/>
<keyword evidence="4" id="KW-1185">Reference proteome</keyword>
<dbReference type="Proteomes" id="UP000821853">
    <property type="component" value="Chromosome 1"/>
</dbReference>
<dbReference type="VEuPathDB" id="VectorBase:HLOH_058678"/>
<evidence type="ECO:0000256" key="1">
    <source>
        <dbReference type="ARBA" id="ARBA00035018"/>
    </source>
</evidence>
<dbReference type="OMA" id="GVRCIGM"/>
<protein>
    <recommendedName>
        <fullName evidence="2">Adipose-secreted signaling protein</fullName>
    </recommendedName>
</protein>
<sequence>MCRMCGAQEETIKHVILRSWPLRLDEMHWSNKLQEEAADAGEMLWPEITKVALLQPTHIPAQTVPALTLEESTMEVDSGTSVSHKVHFPDSLDSFGHDSGIVVQPLNEVLINAHLGFIQVKHRYEVRFQFDSPPHLGSLSVRTHDPPNFNLRVLELKPVISTGLRYEVVLELLAYKEKLLREQLVLQSCSNPLLTLTLVLNARVLGKGKGTPFLKTGIHCIGVEMEEESDQSDWQGFD</sequence>
<dbReference type="PANTHER" id="PTHR13287:SF2">
    <property type="entry name" value="ADIPOSE-SECRETED SIGNALING PROTEIN"/>
    <property type="match status" value="1"/>
</dbReference>
<name>A0A9J6FJ46_HAELO</name>
<organism evidence="3 4">
    <name type="scientific">Haemaphysalis longicornis</name>
    <name type="common">Bush tick</name>
    <dbReference type="NCBI Taxonomy" id="44386"/>
    <lineage>
        <taxon>Eukaryota</taxon>
        <taxon>Metazoa</taxon>
        <taxon>Ecdysozoa</taxon>
        <taxon>Arthropoda</taxon>
        <taxon>Chelicerata</taxon>
        <taxon>Arachnida</taxon>
        <taxon>Acari</taxon>
        <taxon>Parasitiformes</taxon>
        <taxon>Ixodida</taxon>
        <taxon>Ixodoidea</taxon>
        <taxon>Ixodidae</taxon>
        <taxon>Haemaphysalinae</taxon>
        <taxon>Haemaphysalis</taxon>
    </lineage>
</organism>
<dbReference type="PANTHER" id="PTHR13287">
    <property type="entry name" value="ADIPOSE-SECRETED SIGNALING PROTEIN"/>
    <property type="match status" value="1"/>
</dbReference>
<accession>A0A9J6FJ46</accession>